<dbReference type="Proteomes" id="UP000663823">
    <property type="component" value="Unassembled WGS sequence"/>
</dbReference>
<evidence type="ECO:0000313" key="1">
    <source>
        <dbReference type="EMBL" id="CAF4186559.1"/>
    </source>
</evidence>
<name>A0A820A2P0_9BILA</name>
<reference evidence="1" key="1">
    <citation type="submission" date="2021-02" db="EMBL/GenBank/DDBJ databases">
        <authorList>
            <person name="Nowell W R."/>
        </authorList>
    </citation>
    <scope>NUCLEOTIDE SEQUENCE</scope>
</reference>
<organism evidence="1 2">
    <name type="scientific">Rotaria sordida</name>
    <dbReference type="NCBI Taxonomy" id="392033"/>
    <lineage>
        <taxon>Eukaryota</taxon>
        <taxon>Metazoa</taxon>
        <taxon>Spiralia</taxon>
        <taxon>Gnathifera</taxon>
        <taxon>Rotifera</taxon>
        <taxon>Eurotatoria</taxon>
        <taxon>Bdelloidea</taxon>
        <taxon>Philodinida</taxon>
        <taxon>Philodinidae</taxon>
        <taxon>Rotaria</taxon>
    </lineage>
</organism>
<accession>A0A820A2P0</accession>
<proteinExistence type="predicted"/>
<dbReference type="AlphaFoldDB" id="A0A820A2P0"/>
<feature type="non-terminal residue" evidence="1">
    <location>
        <position position="1"/>
    </location>
</feature>
<gene>
    <name evidence="1" type="ORF">OTI717_LOCUS37941</name>
</gene>
<dbReference type="EMBL" id="CAJOAX010019200">
    <property type="protein sequence ID" value="CAF4186559.1"/>
    <property type="molecule type" value="Genomic_DNA"/>
</dbReference>
<sequence>FRIEVVHFKINPYGCRHLSFNFRRWAEVFNLQHALWIPSKGNNGRTDNTCDRESSSILNINDIVNEVKGLIKDEAEYRNGYIRRALQIMNDTSIADHPPSGFENIL</sequence>
<protein>
    <submittedName>
        <fullName evidence="1">Uncharacterized protein</fullName>
    </submittedName>
</protein>
<evidence type="ECO:0000313" key="2">
    <source>
        <dbReference type="Proteomes" id="UP000663823"/>
    </source>
</evidence>
<comment type="caution">
    <text evidence="1">The sequence shown here is derived from an EMBL/GenBank/DDBJ whole genome shotgun (WGS) entry which is preliminary data.</text>
</comment>